<dbReference type="PROSITE" id="PS01211">
    <property type="entry name" value="UPF0001"/>
    <property type="match status" value="1"/>
</dbReference>
<evidence type="ECO:0000313" key="5">
    <source>
        <dbReference type="EMBL" id="MEA5456892.1"/>
    </source>
</evidence>
<protein>
    <recommendedName>
        <fullName evidence="2">Pyridoxal phosphate homeostasis protein</fullName>
        <shortName evidence="2">PLP homeostasis protein</shortName>
    </recommendedName>
</protein>
<comment type="similarity">
    <text evidence="2 3">Belongs to the pyridoxal phosphate-binding protein YggS/PROSC family.</text>
</comment>
<comment type="caution">
    <text evidence="5">The sequence shown here is derived from an EMBL/GenBank/DDBJ whole genome shotgun (WGS) entry which is preliminary data.</text>
</comment>
<dbReference type="HAMAP" id="MF_02087">
    <property type="entry name" value="PLP_homeostasis"/>
    <property type="match status" value="1"/>
</dbReference>
<dbReference type="PIRSF" id="PIRSF004848">
    <property type="entry name" value="YBL036c_PLPDEIII"/>
    <property type="match status" value="1"/>
</dbReference>
<dbReference type="CDD" id="cd00635">
    <property type="entry name" value="PLPDE_III_YBL036c_like"/>
    <property type="match status" value="1"/>
</dbReference>
<evidence type="ECO:0000313" key="6">
    <source>
        <dbReference type="Proteomes" id="UP001304769"/>
    </source>
</evidence>
<dbReference type="InterPro" id="IPR029066">
    <property type="entry name" value="PLP-binding_barrel"/>
</dbReference>
<keyword evidence="1 2" id="KW-0663">Pyridoxal phosphate</keyword>
<evidence type="ECO:0000256" key="3">
    <source>
        <dbReference type="RuleBase" id="RU004514"/>
    </source>
</evidence>
<dbReference type="PANTHER" id="PTHR10146">
    <property type="entry name" value="PROLINE SYNTHETASE CO-TRANSCRIBED BACTERIAL HOMOLOG PROTEIN"/>
    <property type="match status" value="1"/>
</dbReference>
<gene>
    <name evidence="5" type="ORF">SPF06_19390</name>
</gene>
<organism evidence="5 6">
    <name type="scientific">Sinomonas terricola</name>
    <dbReference type="NCBI Taxonomy" id="3110330"/>
    <lineage>
        <taxon>Bacteria</taxon>
        <taxon>Bacillati</taxon>
        <taxon>Actinomycetota</taxon>
        <taxon>Actinomycetes</taxon>
        <taxon>Micrococcales</taxon>
        <taxon>Micrococcaceae</taxon>
        <taxon>Sinomonas</taxon>
    </lineage>
</organism>
<keyword evidence="6" id="KW-1185">Reference proteome</keyword>
<dbReference type="NCBIfam" id="TIGR00044">
    <property type="entry name" value="YggS family pyridoxal phosphate-dependent enzyme"/>
    <property type="match status" value="1"/>
</dbReference>
<reference evidence="5 6" key="1">
    <citation type="submission" date="2023-12" db="EMBL/GenBank/DDBJ databases">
        <title>Sinomonas terricola sp. nov, isolated from litchi orchard soil in Guangdong, PR China.</title>
        <authorList>
            <person name="Jiaxin W."/>
            <person name="Yang Z."/>
            <person name="Honghui Z."/>
        </authorList>
    </citation>
    <scope>NUCLEOTIDE SEQUENCE [LARGE SCALE GENOMIC DNA]</scope>
    <source>
        <strain evidence="5 6">JGH33</strain>
    </source>
</reference>
<dbReference type="Proteomes" id="UP001304769">
    <property type="component" value="Unassembled WGS sequence"/>
</dbReference>
<dbReference type="InterPro" id="IPR001608">
    <property type="entry name" value="Ala_racemase_N"/>
</dbReference>
<dbReference type="Pfam" id="PF01168">
    <property type="entry name" value="Ala_racemase_N"/>
    <property type="match status" value="1"/>
</dbReference>
<dbReference type="InterPro" id="IPR011078">
    <property type="entry name" value="PyrdxlP_homeostasis"/>
</dbReference>
<dbReference type="SUPFAM" id="SSF51419">
    <property type="entry name" value="PLP-binding barrel"/>
    <property type="match status" value="1"/>
</dbReference>
<proteinExistence type="inferred from homology"/>
<name>A0ABU5TB34_9MICC</name>
<accession>A0ABU5TB34</accession>
<dbReference type="RefSeq" id="WP_323280797.1">
    <property type="nucleotide sequence ID" value="NZ_JAYGGQ010000018.1"/>
</dbReference>
<evidence type="ECO:0000256" key="1">
    <source>
        <dbReference type="ARBA" id="ARBA00022898"/>
    </source>
</evidence>
<dbReference type="Gene3D" id="3.20.20.10">
    <property type="entry name" value="Alanine racemase"/>
    <property type="match status" value="1"/>
</dbReference>
<evidence type="ECO:0000259" key="4">
    <source>
        <dbReference type="Pfam" id="PF01168"/>
    </source>
</evidence>
<comment type="function">
    <text evidence="2">Pyridoxal 5'-phosphate (PLP)-binding protein, which is involved in PLP homeostasis.</text>
</comment>
<dbReference type="PANTHER" id="PTHR10146:SF14">
    <property type="entry name" value="PYRIDOXAL PHOSPHATE HOMEOSTASIS PROTEIN"/>
    <property type="match status" value="1"/>
</dbReference>
<sequence length="247" mass="25914">MAENAGQPDHSAARREQLASNLARIRARILEAARAAGRSDQPELIVVTKFHPADDVRVLAELDVTDVGESRDQEASIKAAELASLGLTWHFIGQLQTNKAKSVIRYADVVHSVDRASLVAALAKAVAGEPSRAGRPPLACLVQVNLDPQAESGRGGALPGEVLGLADLIGSSEGLRLAGVMAVAPRGGEPRRAFARLAECSALLRGEHPEATMVSAGMSQDLEEAIEAGATHVRIGTDVLGPRPRVL</sequence>
<feature type="domain" description="Alanine racemase N-terminal" evidence="4">
    <location>
        <begin position="21"/>
        <end position="244"/>
    </location>
</feature>
<dbReference type="EMBL" id="JAYGGQ010000018">
    <property type="protein sequence ID" value="MEA5456892.1"/>
    <property type="molecule type" value="Genomic_DNA"/>
</dbReference>
<evidence type="ECO:0000256" key="2">
    <source>
        <dbReference type="HAMAP-Rule" id="MF_02087"/>
    </source>
</evidence>
<feature type="modified residue" description="N6-(pyridoxal phosphate)lysine" evidence="2">
    <location>
        <position position="49"/>
    </location>
</feature>